<dbReference type="OrthoDB" id="25896at2759"/>
<dbReference type="RefSeq" id="XP_068348695.1">
    <property type="nucleotide sequence ID" value="XM_068495465.1"/>
</dbReference>
<dbReference type="NCBIfam" id="TIGR00231">
    <property type="entry name" value="small_GTP"/>
    <property type="match status" value="1"/>
</dbReference>
<dbReference type="FunFam" id="3.40.50.300:FF:000823">
    <property type="entry name" value="Small GTPase RAB, putative"/>
    <property type="match status" value="1"/>
</dbReference>
<dbReference type="GO" id="GO:0005525">
    <property type="term" value="F:GTP binding"/>
    <property type="evidence" value="ECO:0007669"/>
    <property type="project" value="InterPro"/>
</dbReference>
<gene>
    <name evidence="2" type="primary">RAB19</name>
    <name evidence="2" type="ORF">TRFO_10451</name>
</gene>
<proteinExistence type="predicted"/>
<dbReference type="InterPro" id="IPR027417">
    <property type="entry name" value="P-loop_NTPase"/>
</dbReference>
<dbReference type="VEuPathDB" id="TrichDB:TRFO_10451"/>
<dbReference type="InterPro" id="IPR001806">
    <property type="entry name" value="Small_GTPase"/>
</dbReference>
<dbReference type="PANTHER" id="PTHR47978">
    <property type="match status" value="1"/>
</dbReference>
<accession>A0A1J4J8P9</accession>
<dbReference type="GO" id="GO:0003924">
    <property type="term" value="F:GTPase activity"/>
    <property type="evidence" value="ECO:0007669"/>
    <property type="project" value="InterPro"/>
</dbReference>
<evidence type="ECO:0000313" key="3">
    <source>
        <dbReference type="Proteomes" id="UP000179807"/>
    </source>
</evidence>
<reference evidence="2" key="1">
    <citation type="submission" date="2016-10" db="EMBL/GenBank/DDBJ databases">
        <authorList>
            <person name="Benchimol M."/>
            <person name="Almeida L.G."/>
            <person name="Vasconcelos A.T."/>
            <person name="Perreira-Neves A."/>
            <person name="Rosa I.A."/>
            <person name="Tasca T."/>
            <person name="Bogo M.R."/>
            <person name="de Souza W."/>
        </authorList>
    </citation>
    <scope>NUCLEOTIDE SEQUENCE [LARGE SCALE GENOMIC DNA]</scope>
    <source>
        <strain evidence="2">K</strain>
    </source>
</reference>
<dbReference type="Proteomes" id="UP000179807">
    <property type="component" value="Unassembled WGS sequence"/>
</dbReference>
<evidence type="ECO:0000313" key="2">
    <source>
        <dbReference type="EMBL" id="OHS95558.1"/>
    </source>
</evidence>
<dbReference type="PRINTS" id="PR00449">
    <property type="entry name" value="RASTRNSFRMNG"/>
</dbReference>
<dbReference type="PROSITE" id="PS51421">
    <property type="entry name" value="RAS"/>
    <property type="match status" value="1"/>
</dbReference>
<dbReference type="Gene3D" id="3.40.50.300">
    <property type="entry name" value="P-loop containing nucleotide triphosphate hydrolases"/>
    <property type="match status" value="1"/>
</dbReference>
<dbReference type="CDD" id="cd00154">
    <property type="entry name" value="Rab"/>
    <property type="match status" value="1"/>
</dbReference>
<name>A0A1J4J8P9_9EUKA</name>
<evidence type="ECO:0000256" key="1">
    <source>
        <dbReference type="ARBA" id="ARBA00022741"/>
    </source>
</evidence>
<keyword evidence="3" id="KW-1185">Reference proteome</keyword>
<sequence length="208" mass="23849">MELKKLSYHFYGDRLLSHQMQESDLCVKVVLLGQSMVGKTCLVGREMDDVYLDDQKPTVGVSFVTKFINLDDFSIRLQIWDTAGEERFRSIAPMYYHDCGAAILVYSITDKSSFENIEVWINELKSHMEKMPLLYVVGNKCDLIEEREVKIEDVKNLCEKYKAEPLETSAKTGQGVSQLFQLIAKQAFMTNNIKKEDKPIPVEKKGCC</sequence>
<dbReference type="AlphaFoldDB" id="A0A1J4J8P9"/>
<dbReference type="SMART" id="SM00174">
    <property type="entry name" value="RHO"/>
    <property type="match status" value="1"/>
</dbReference>
<dbReference type="Pfam" id="PF00071">
    <property type="entry name" value="Ras"/>
    <property type="match status" value="1"/>
</dbReference>
<dbReference type="EMBL" id="MLAK01001237">
    <property type="protein sequence ID" value="OHS95558.1"/>
    <property type="molecule type" value="Genomic_DNA"/>
</dbReference>
<dbReference type="PROSITE" id="PS51419">
    <property type="entry name" value="RAB"/>
    <property type="match status" value="1"/>
</dbReference>
<dbReference type="SMART" id="SM00175">
    <property type="entry name" value="RAB"/>
    <property type="match status" value="1"/>
</dbReference>
<dbReference type="SMART" id="SM00173">
    <property type="entry name" value="RAS"/>
    <property type="match status" value="1"/>
</dbReference>
<comment type="caution">
    <text evidence="2">The sequence shown here is derived from an EMBL/GenBank/DDBJ whole genome shotgun (WGS) entry which is preliminary data.</text>
</comment>
<organism evidence="2 3">
    <name type="scientific">Tritrichomonas foetus</name>
    <dbReference type="NCBI Taxonomy" id="1144522"/>
    <lineage>
        <taxon>Eukaryota</taxon>
        <taxon>Metamonada</taxon>
        <taxon>Parabasalia</taxon>
        <taxon>Tritrichomonadida</taxon>
        <taxon>Tritrichomonadidae</taxon>
        <taxon>Tritrichomonas</taxon>
    </lineage>
</organism>
<dbReference type="PROSITE" id="PS51420">
    <property type="entry name" value="RHO"/>
    <property type="match status" value="1"/>
</dbReference>
<dbReference type="SUPFAM" id="SSF52540">
    <property type="entry name" value="P-loop containing nucleoside triphosphate hydrolases"/>
    <property type="match status" value="1"/>
</dbReference>
<keyword evidence="1" id="KW-0547">Nucleotide-binding</keyword>
<dbReference type="GeneID" id="94830169"/>
<protein>
    <submittedName>
        <fullName evidence="2">Ras-related protein Rab-19</fullName>
    </submittedName>
</protein>
<dbReference type="InterPro" id="IPR005225">
    <property type="entry name" value="Small_GTP-bd"/>
</dbReference>